<reference evidence="4" key="1">
    <citation type="submission" date="2019-08" db="EMBL/GenBank/DDBJ databases">
        <title>The improved chromosome-level genome for the pearl oyster Pinctada fucata martensii using PacBio sequencing and Hi-C.</title>
        <authorList>
            <person name="Zheng Z."/>
        </authorList>
    </citation>
    <scope>NUCLEOTIDE SEQUENCE</scope>
    <source>
        <strain evidence="4">ZZ-2019</strain>
        <tissue evidence="4">Adductor muscle</tissue>
    </source>
</reference>
<sequence length="400" mass="45661">MGNWCRLWTAFVTQVANGVVILDYVRTTLALLQLPRGLEERGTFDITVSQVTQEGLEEIHRANGGNVGGTTVNKEFWNLLCRVYGEDVVSRFRSEDPDDELRLEQSFEQTKKSVEMNDKRGDIHMPIPLALHTIFTAGKTIEKSDQQWKPKEFEGKIIVDLKKGKLQINRRVFENLFRTSFDEIYKSISELLSKQELSNLNAILMVGGFSDSPLLYEKMKAHIHIDHPNVQVLKPDQAISAVVKGAVYFGHDPKIFRKRVCRHTYGIKINMPFDRTLDPKGLLQTDENGVEYCKNRFSKHVSIGEKIKVGTFNQGKIYLPFRENQKSVSAPVYVSKDRNPRYADNSCAYLGSCKLDLSNLPMEEEEIEVSMKFGETELATVKAREVKTNKEIQAELYFLG</sequence>
<evidence type="ECO:0000256" key="3">
    <source>
        <dbReference type="ARBA" id="ARBA00022840"/>
    </source>
</evidence>
<proteinExistence type="inferred from homology"/>
<name>A0AA88Y649_PINIB</name>
<keyword evidence="2" id="KW-0547">Nucleotide-binding</keyword>
<dbReference type="SUPFAM" id="SSF100920">
    <property type="entry name" value="Heat shock protein 70kD (HSP70), peptide-binding domain"/>
    <property type="match status" value="1"/>
</dbReference>
<dbReference type="EMBL" id="VSWD01000008">
    <property type="protein sequence ID" value="KAK3095096.1"/>
    <property type="molecule type" value="Genomic_DNA"/>
</dbReference>
<protein>
    <submittedName>
        <fullName evidence="4">Uncharacterized protein</fullName>
    </submittedName>
</protein>
<evidence type="ECO:0000313" key="5">
    <source>
        <dbReference type="Proteomes" id="UP001186944"/>
    </source>
</evidence>
<accession>A0AA88Y649</accession>
<dbReference type="PANTHER" id="PTHR14187">
    <property type="entry name" value="ALPHA KINASE/ELONGATION FACTOR 2 KINASE"/>
    <property type="match status" value="1"/>
</dbReference>
<organism evidence="4 5">
    <name type="scientific">Pinctada imbricata</name>
    <name type="common">Atlantic pearl-oyster</name>
    <name type="synonym">Pinctada martensii</name>
    <dbReference type="NCBI Taxonomy" id="66713"/>
    <lineage>
        <taxon>Eukaryota</taxon>
        <taxon>Metazoa</taxon>
        <taxon>Spiralia</taxon>
        <taxon>Lophotrochozoa</taxon>
        <taxon>Mollusca</taxon>
        <taxon>Bivalvia</taxon>
        <taxon>Autobranchia</taxon>
        <taxon>Pteriomorphia</taxon>
        <taxon>Pterioida</taxon>
        <taxon>Pterioidea</taxon>
        <taxon>Pteriidae</taxon>
        <taxon>Pinctada</taxon>
    </lineage>
</organism>
<dbReference type="Proteomes" id="UP001186944">
    <property type="component" value="Unassembled WGS sequence"/>
</dbReference>
<gene>
    <name evidence="4" type="ORF">FSP39_010275</name>
</gene>
<dbReference type="SUPFAM" id="SSF53067">
    <property type="entry name" value="Actin-like ATPase domain"/>
    <property type="match status" value="1"/>
</dbReference>
<dbReference type="InterPro" id="IPR029047">
    <property type="entry name" value="HSP70_peptide-bd_sf"/>
</dbReference>
<dbReference type="GO" id="GO:0140662">
    <property type="term" value="F:ATP-dependent protein folding chaperone"/>
    <property type="evidence" value="ECO:0007669"/>
    <property type="project" value="InterPro"/>
</dbReference>
<dbReference type="Pfam" id="PF00012">
    <property type="entry name" value="HSP70"/>
    <property type="match status" value="1"/>
</dbReference>
<dbReference type="Gene3D" id="2.60.34.10">
    <property type="entry name" value="Substrate Binding Domain Of DNAk, Chain A, domain 1"/>
    <property type="match status" value="1"/>
</dbReference>
<comment type="caution">
    <text evidence="4">The sequence shown here is derived from an EMBL/GenBank/DDBJ whole genome shotgun (WGS) entry which is preliminary data.</text>
</comment>
<dbReference type="Gene3D" id="3.30.420.40">
    <property type="match status" value="2"/>
</dbReference>
<evidence type="ECO:0000256" key="2">
    <source>
        <dbReference type="ARBA" id="ARBA00022741"/>
    </source>
</evidence>
<dbReference type="InterPro" id="IPR043129">
    <property type="entry name" value="ATPase_NBD"/>
</dbReference>
<dbReference type="PANTHER" id="PTHR14187:SF5">
    <property type="entry name" value="HEAT SHOCK 70 KDA PROTEIN 12A"/>
    <property type="match status" value="1"/>
</dbReference>
<dbReference type="InterPro" id="IPR013126">
    <property type="entry name" value="Hsp_70_fam"/>
</dbReference>
<dbReference type="GO" id="GO:0005524">
    <property type="term" value="F:ATP binding"/>
    <property type="evidence" value="ECO:0007669"/>
    <property type="project" value="UniProtKB-KW"/>
</dbReference>
<keyword evidence="3" id="KW-0067">ATP-binding</keyword>
<evidence type="ECO:0000313" key="4">
    <source>
        <dbReference type="EMBL" id="KAK3095096.1"/>
    </source>
</evidence>
<dbReference type="Gene3D" id="3.90.640.10">
    <property type="entry name" value="Actin, Chain A, domain 4"/>
    <property type="match status" value="1"/>
</dbReference>
<keyword evidence="5" id="KW-1185">Reference proteome</keyword>
<dbReference type="AlphaFoldDB" id="A0AA88Y649"/>
<evidence type="ECO:0000256" key="1">
    <source>
        <dbReference type="ARBA" id="ARBA00007381"/>
    </source>
</evidence>
<comment type="similarity">
    <text evidence="1">Belongs to the heat shock protein 70 family.</text>
</comment>